<keyword evidence="2" id="KW-0489">Methyltransferase</keyword>
<keyword evidence="3" id="KW-1185">Reference proteome</keyword>
<dbReference type="PANTHER" id="PTHR43861:SF1">
    <property type="entry name" value="TRANS-ACONITATE 2-METHYLTRANSFERASE"/>
    <property type="match status" value="1"/>
</dbReference>
<reference evidence="3" key="1">
    <citation type="submission" date="2017-04" db="EMBL/GenBank/DDBJ databases">
        <authorList>
            <person name="Varghese N."/>
            <person name="Submissions S."/>
        </authorList>
    </citation>
    <scope>NUCLEOTIDE SEQUENCE [LARGE SCALE GENOMIC DNA]</scope>
    <source>
        <strain evidence="3">K3S</strain>
    </source>
</reference>
<name>A0A1X7C1Z4_9BACT</name>
<organism evidence="2 3">
    <name type="scientific">Desulfovibrio gilichinskyi</name>
    <dbReference type="NCBI Taxonomy" id="1519643"/>
    <lineage>
        <taxon>Bacteria</taxon>
        <taxon>Pseudomonadati</taxon>
        <taxon>Thermodesulfobacteriota</taxon>
        <taxon>Desulfovibrionia</taxon>
        <taxon>Desulfovibrionales</taxon>
        <taxon>Desulfovibrionaceae</taxon>
        <taxon>Desulfovibrio</taxon>
    </lineage>
</organism>
<evidence type="ECO:0000313" key="2">
    <source>
        <dbReference type="EMBL" id="SME88546.1"/>
    </source>
</evidence>
<proteinExistence type="predicted"/>
<evidence type="ECO:0000313" key="3">
    <source>
        <dbReference type="Proteomes" id="UP000192906"/>
    </source>
</evidence>
<dbReference type="Pfam" id="PF08241">
    <property type="entry name" value="Methyltransf_11"/>
    <property type="match status" value="1"/>
</dbReference>
<dbReference type="AlphaFoldDB" id="A0A1X7C1Z4"/>
<dbReference type="SUPFAM" id="SSF53335">
    <property type="entry name" value="S-adenosyl-L-methionine-dependent methyltransferases"/>
    <property type="match status" value="1"/>
</dbReference>
<keyword evidence="2" id="KW-0808">Transferase</keyword>
<dbReference type="PANTHER" id="PTHR43861">
    <property type="entry name" value="TRANS-ACONITATE 2-METHYLTRANSFERASE-RELATED"/>
    <property type="match status" value="1"/>
</dbReference>
<feature type="domain" description="Methyltransferase type 11" evidence="1">
    <location>
        <begin position="43"/>
        <end position="135"/>
    </location>
</feature>
<dbReference type="InterPro" id="IPR029063">
    <property type="entry name" value="SAM-dependent_MTases_sf"/>
</dbReference>
<dbReference type="RefSeq" id="WP_085096964.1">
    <property type="nucleotide sequence ID" value="NZ_FWZU01000001.1"/>
</dbReference>
<gene>
    <name evidence="2" type="ORF">SAMN06295933_0177</name>
</gene>
<dbReference type="GO" id="GO:0032259">
    <property type="term" value="P:methylation"/>
    <property type="evidence" value="ECO:0007669"/>
    <property type="project" value="UniProtKB-KW"/>
</dbReference>
<dbReference type="CDD" id="cd02440">
    <property type="entry name" value="AdoMet_MTases"/>
    <property type="match status" value="1"/>
</dbReference>
<dbReference type="EMBL" id="FWZU01000001">
    <property type="protein sequence ID" value="SME88546.1"/>
    <property type="molecule type" value="Genomic_DNA"/>
</dbReference>
<dbReference type="Proteomes" id="UP000192906">
    <property type="component" value="Unassembled WGS sequence"/>
</dbReference>
<dbReference type="InterPro" id="IPR013216">
    <property type="entry name" value="Methyltransf_11"/>
</dbReference>
<dbReference type="STRING" id="1519643.SAMN06295933_0177"/>
<accession>A0A1X7C1Z4</accession>
<sequence length="250" mass="27940">MKKRIKQCFSKAAACYGDAASVQKKVAFQCAQYCPEGQFKKVLDVGSGVGFLFSELKDRIVFDSYVSLDLVHSMLMEQKKLSVPLLVAADGENIPLREEQFDLLVSSSAMQWYSNPEESIPESFKMLKRGGRFAIAIFVKGTLCELADISLKTGFGSVKNLKDAEFYMDVISGISNIRVSFSRARHEVYFPSVVDFLRNHKRTGAVASSGSISWGKSKYLHFIEEYEKFYGGEQGIRASYEVLFASGEAF</sequence>
<evidence type="ECO:0000259" key="1">
    <source>
        <dbReference type="Pfam" id="PF08241"/>
    </source>
</evidence>
<dbReference type="OrthoDB" id="9786194at2"/>
<dbReference type="Gene3D" id="3.40.50.150">
    <property type="entry name" value="Vaccinia Virus protein VP39"/>
    <property type="match status" value="1"/>
</dbReference>
<dbReference type="GO" id="GO:0008757">
    <property type="term" value="F:S-adenosylmethionine-dependent methyltransferase activity"/>
    <property type="evidence" value="ECO:0007669"/>
    <property type="project" value="InterPro"/>
</dbReference>
<protein>
    <submittedName>
        <fullName evidence="2">Malonyl-CoA O-methyltransferase</fullName>
    </submittedName>
</protein>